<reference evidence="8 9" key="1">
    <citation type="journal article" date="2019" name="Plant Biotechnol. J.">
        <title>The red bayberry genome and genetic basis of sex determination.</title>
        <authorList>
            <person name="Jia H.M."/>
            <person name="Jia H.J."/>
            <person name="Cai Q.L."/>
            <person name="Wang Y."/>
            <person name="Zhao H.B."/>
            <person name="Yang W.F."/>
            <person name="Wang G.Y."/>
            <person name="Li Y.H."/>
            <person name="Zhan D.L."/>
            <person name="Shen Y.T."/>
            <person name="Niu Q.F."/>
            <person name="Chang L."/>
            <person name="Qiu J."/>
            <person name="Zhao L."/>
            <person name="Xie H.B."/>
            <person name="Fu W.Y."/>
            <person name="Jin J."/>
            <person name="Li X.W."/>
            <person name="Jiao Y."/>
            <person name="Zhou C.C."/>
            <person name="Tu T."/>
            <person name="Chai C.Y."/>
            <person name="Gao J.L."/>
            <person name="Fan L.J."/>
            <person name="van de Weg E."/>
            <person name="Wang J.Y."/>
            <person name="Gao Z.S."/>
        </authorList>
    </citation>
    <scope>NUCLEOTIDE SEQUENCE [LARGE SCALE GENOMIC DNA]</scope>
    <source>
        <tissue evidence="8">Leaves</tissue>
    </source>
</reference>
<keyword evidence="3" id="KW-0238">DNA-binding</keyword>
<evidence type="ECO:0000256" key="2">
    <source>
        <dbReference type="ARBA" id="ARBA00023015"/>
    </source>
</evidence>
<evidence type="ECO:0000313" key="9">
    <source>
        <dbReference type="Proteomes" id="UP000516437"/>
    </source>
</evidence>
<sequence>MNLKIIESLDLSYNKFHLKQIPKWVTLSPIIFSLMLAKCGIKMRLDDWKPSQTGFYDYIDISKNEISGSANGLLNRTDDLMNNFTKEEFVHMVRRQSIGFSRGSLKYKGVMEFLGWNPYPLTRGVTLHNMGDGKLVWGSFWARSFVAIVGNLVFIVLYRLLPCRYIYLGLFDGEMEAARAYDKAAIICRGREAVTNFELSSYEEEIIAEADNGDHLLFVVVASPGPLLWMQAVLYVQTVPKQRVTMTTFLLKGKTN</sequence>
<protein>
    <submittedName>
        <fullName evidence="8">Floral homeotic protein APETALA 2</fullName>
    </submittedName>
</protein>
<evidence type="ECO:0000256" key="5">
    <source>
        <dbReference type="ARBA" id="ARBA00023242"/>
    </source>
</evidence>
<dbReference type="PANTHER" id="PTHR32467:SF226">
    <property type="entry name" value="AP2_ERF DOMAIN-CONTAINING PROTEIN"/>
    <property type="match status" value="1"/>
</dbReference>
<keyword evidence="6" id="KW-0812">Transmembrane</keyword>
<dbReference type="PROSITE" id="PS51032">
    <property type="entry name" value="AP2_ERF"/>
    <property type="match status" value="1"/>
</dbReference>
<gene>
    <name evidence="8" type="ORF">CJ030_MR5G010163</name>
</gene>
<keyword evidence="6" id="KW-0472">Membrane</keyword>
<evidence type="ECO:0000256" key="1">
    <source>
        <dbReference type="ARBA" id="ARBA00004123"/>
    </source>
</evidence>
<dbReference type="Proteomes" id="UP000516437">
    <property type="component" value="Chromosome 5"/>
</dbReference>
<dbReference type="GO" id="GO:0005634">
    <property type="term" value="C:nucleus"/>
    <property type="evidence" value="ECO:0007669"/>
    <property type="project" value="UniProtKB-SubCell"/>
</dbReference>
<feature type="domain" description="AP2/ERF" evidence="7">
    <location>
        <begin position="121"/>
        <end position="198"/>
    </location>
</feature>
<comment type="subcellular location">
    <subcellularLocation>
        <location evidence="1">Nucleus</location>
    </subcellularLocation>
</comment>
<evidence type="ECO:0000256" key="4">
    <source>
        <dbReference type="ARBA" id="ARBA00023163"/>
    </source>
</evidence>
<feature type="transmembrane region" description="Helical" evidence="6">
    <location>
        <begin position="140"/>
        <end position="161"/>
    </location>
</feature>
<proteinExistence type="predicted"/>
<dbReference type="AlphaFoldDB" id="A0A6A1VJI4"/>
<evidence type="ECO:0000256" key="3">
    <source>
        <dbReference type="ARBA" id="ARBA00023125"/>
    </source>
</evidence>
<keyword evidence="9" id="KW-1185">Reference proteome</keyword>
<dbReference type="InterPro" id="IPR036955">
    <property type="entry name" value="AP2/ERF_dom_sf"/>
</dbReference>
<dbReference type="OrthoDB" id="207175at2759"/>
<evidence type="ECO:0000259" key="7">
    <source>
        <dbReference type="PROSITE" id="PS51032"/>
    </source>
</evidence>
<keyword evidence="4" id="KW-0804">Transcription</keyword>
<keyword evidence="5" id="KW-0539">Nucleus</keyword>
<dbReference type="CDD" id="cd00018">
    <property type="entry name" value="AP2"/>
    <property type="match status" value="1"/>
</dbReference>
<dbReference type="InterPro" id="IPR016177">
    <property type="entry name" value="DNA-bd_dom_sf"/>
</dbReference>
<name>A0A6A1VJI4_9ROSI</name>
<dbReference type="GO" id="GO:0003677">
    <property type="term" value="F:DNA binding"/>
    <property type="evidence" value="ECO:0007669"/>
    <property type="project" value="UniProtKB-KW"/>
</dbReference>
<dbReference type="GO" id="GO:0003700">
    <property type="term" value="F:DNA-binding transcription factor activity"/>
    <property type="evidence" value="ECO:0007669"/>
    <property type="project" value="InterPro"/>
</dbReference>
<dbReference type="Gene3D" id="3.30.730.10">
    <property type="entry name" value="AP2/ERF domain"/>
    <property type="match status" value="1"/>
</dbReference>
<accession>A0A6A1VJI4</accession>
<dbReference type="SMART" id="SM00380">
    <property type="entry name" value="AP2"/>
    <property type="match status" value="1"/>
</dbReference>
<comment type="caution">
    <text evidence="8">The sequence shown here is derived from an EMBL/GenBank/DDBJ whole genome shotgun (WGS) entry which is preliminary data.</text>
</comment>
<keyword evidence="2" id="KW-0805">Transcription regulation</keyword>
<keyword evidence="6" id="KW-1133">Transmembrane helix</keyword>
<dbReference type="InterPro" id="IPR001471">
    <property type="entry name" value="AP2/ERF_dom"/>
</dbReference>
<dbReference type="PANTHER" id="PTHR32467">
    <property type="entry name" value="AP2-LIKE ETHYLENE-RESPONSIVE TRANSCRIPTION FACTOR"/>
    <property type="match status" value="1"/>
</dbReference>
<evidence type="ECO:0000313" key="8">
    <source>
        <dbReference type="EMBL" id="KAB1212863.1"/>
    </source>
</evidence>
<organism evidence="8 9">
    <name type="scientific">Morella rubra</name>
    <name type="common">Chinese bayberry</name>
    <dbReference type="NCBI Taxonomy" id="262757"/>
    <lineage>
        <taxon>Eukaryota</taxon>
        <taxon>Viridiplantae</taxon>
        <taxon>Streptophyta</taxon>
        <taxon>Embryophyta</taxon>
        <taxon>Tracheophyta</taxon>
        <taxon>Spermatophyta</taxon>
        <taxon>Magnoliopsida</taxon>
        <taxon>eudicotyledons</taxon>
        <taxon>Gunneridae</taxon>
        <taxon>Pentapetalae</taxon>
        <taxon>rosids</taxon>
        <taxon>fabids</taxon>
        <taxon>Fagales</taxon>
        <taxon>Myricaceae</taxon>
        <taxon>Morella</taxon>
    </lineage>
</organism>
<evidence type="ECO:0000256" key="6">
    <source>
        <dbReference type="SAM" id="Phobius"/>
    </source>
</evidence>
<dbReference type="EMBL" id="RXIC02000023">
    <property type="protein sequence ID" value="KAB1212863.1"/>
    <property type="molecule type" value="Genomic_DNA"/>
</dbReference>
<dbReference type="SUPFAM" id="SSF54171">
    <property type="entry name" value="DNA-binding domain"/>
    <property type="match status" value="1"/>
</dbReference>